<dbReference type="InterPro" id="IPR008969">
    <property type="entry name" value="CarboxyPept-like_regulatory"/>
</dbReference>
<organism evidence="2 3">
    <name type="scientific">Croceitalea marina</name>
    <dbReference type="NCBI Taxonomy" id="1775166"/>
    <lineage>
        <taxon>Bacteria</taxon>
        <taxon>Pseudomonadati</taxon>
        <taxon>Bacteroidota</taxon>
        <taxon>Flavobacteriia</taxon>
        <taxon>Flavobacteriales</taxon>
        <taxon>Flavobacteriaceae</taxon>
        <taxon>Croceitalea</taxon>
    </lineage>
</organism>
<feature type="domain" description="Outer membrane protein beta-barrel" evidence="1">
    <location>
        <begin position="498"/>
        <end position="892"/>
    </location>
</feature>
<evidence type="ECO:0000313" key="3">
    <source>
        <dbReference type="Proteomes" id="UP001597526"/>
    </source>
</evidence>
<sequence>MNRIIISLCIGLGFLCHNVNAQKITLEGKVYDSINNPLELANVIAIKESNGAIASYGITDDQGRYKLNLDKDSLYLLRASYLGFETWEEQFKALNDLEKDIVLSVSPNQLDGVTVVEDFPVTISGDTITYNTDSFTTGKEKKLEDVLEELPGFEINDEGQIKVQGKDVSKVLVEGKEFFDGDTKMATKNIPANAVDKVQVLRDFNEIGPLRSVNDSDALALNIKLKDGKKNLWFGDISGGLGPEDRYLAHPNIFYYSPKFNVNFIGDLNNIGQQAFTLQDYFRFSGGLSSLAQRSGSSLNLSNDEVGLSLLQNNRARNIDAKLAALNFNYNPNKKISFSGFGIVTGIDTELSSISQRTYIREDGDNNELLTSDIEQKNTSGLFKLSTTYTPNAKVHVNYEAFVKNSDITDENQLNSTFSTFSNSIRSTRTREPFSIQQVLNAFYAKNEKNIYSLESNHLYKRQRPNYGLLTEQLPFPGSVPLNGEGPYDLFQDKEIFTNTFDVEFNYYRVLNETNHISFKSGISLNKQSLTSGLSELIDGNRQTVGSDNEYVNDTEFNFQDIYFGLGYRVKFGKLTVSPGLTLHNYAIDNSQQNQVTDFDKVLLLPSLNSRYEFNSTQSLQFRYAMEAQFPDIQNLVAARELRGYNSLFTGNRNLKNEWYHNASLNYSNFSMFTFTTIYGGLSYQKRYESIGNTVNFIGLDRVSSPINLDTPNETFSLFGTFEKRFPLWKTKFESRLSYNKFNTIINGATDFNESFNQTYKLAFETRFKEAPNAELGFKKQLNNYSSIAIENTFITNSPYANIEAFFLKGFAITADYEYNDYKNRDGGVSSTYDFFNAALYYQKEDSKWEFKISGMNLLNTTTIRQDSFSNNLISTLEYAVQPRYFLASIKYEL</sequence>
<proteinExistence type="predicted"/>
<dbReference type="Pfam" id="PF13715">
    <property type="entry name" value="CarbopepD_reg_2"/>
    <property type="match status" value="1"/>
</dbReference>
<reference evidence="3" key="1">
    <citation type="journal article" date="2019" name="Int. J. Syst. Evol. Microbiol.">
        <title>The Global Catalogue of Microorganisms (GCM) 10K type strain sequencing project: providing services to taxonomists for standard genome sequencing and annotation.</title>
        <authorList>
            <consortium name="The Broad Institute Genomics Platform"/>
            <consortium name="The Broad Institute Genome Sequencing Center for Infectious Disease"/>
            <person name="Wu L."/>
            <person name="Ma J."/>
        </authorList>
    </citation>
    <scope>NUCLEOTIDE SEQUENCE [LARGE SCALE GENOMIC DNA]</scope>
    <source>
        <strain evidence="3">KCTC 52368</strain>
    </source>
</reference>
<dbReference type="SUPFAM" id="SSF49464">
    <property type="entry name" value="Carboxypeptidase regulatory domain-like"/>
    <property type="match status" value="1"/>
</dbReference>
<evidence type="ECO:0000259" key="1">
    <source>
        <dbReference type="Pfam" id="PF14905"/>
    </source>
</evidence>
<dbReference type="Pfam" id="PF14905">
    <property type="entry name" value="OMP_b-brl_3"/>
    <property type="match status" value="1"/>
</dbReference>
<evidence type="ECO:0000313" key="2">
    <source>
        <dbReference type="EMBL" id="MFD2587809.1"/>
    </source>
</evidence>
<protein>
    <submittedName>
        <fullName evidence="2">Outer membrane beta-barrel protein</fullName>
    </submittedName>
</protein>
<accession>A0ABW5MZ37</accession>
<keyword evidence="3" id="KW-1185">Reference proteome</keyword>
<comment type="caution">
    <text evidence="2">The sequence shown here is derived from an EMBL/GenBank/DDBJ whole genome shotgun (WGS) entry which is preliminary data.</text>
</comment>
<dbReference type="EMBL" id="JBHULB010000016">
    <property type="protein sequence ID" value="MFD2587809.1"/>
    <property type="molecule type" value="Genomic_DNA"/>
</dbReference>
<dbReference type="RefSeq" id="WP_377767319.1">
    <property type="nucleotide sequence ID" value="NZ_JBHULB010000016.1"/>
</dbReference>
<name>A0ABW5MZ37_9FLAO</name>
<gene>
    <name evidence="2" type="ORF">ACFSQJ_12760</name>
</gene>
<dbReference type="Proteomes" id="UP001597526">
    <property type="component" value="Unassembled WGS sequence"/>
</dbReference>
<dbReference type="InterPro" id="IPR041700">
    <property type="entry name" value="OMP_b-brl_3"/>
</dbReference>
<dbReference type="SUPFAM" id="SSF56935">
    <property type="entry name" value="Porins"/>
    <property type="match status" value="2"/>
</dbReference>